<dbReference type="Proteomes" id="UP000616499">
    <property type="component" value="Unassembled WGS sequence"/>
</dbReference>
<accession>A0ABQ2H138</accession>
<dbReference type="EMBL" id="BMNW01000011">
    <property type="protein sequence ID" value="GGM25217.1"/>
    <property type="molecule type" value="Genomic_DNA"/>
</dbReference>
<organism evidence="1 2">
    <name type="scientific">Pseudomonas asuensis</name>
    <dbReference type="NCBI Taxonomy" id="1825787"/>
    <lineage>
        <taxon>Bacteria</taxon>
        <taxon>Pseudomonadati</taxon>
        <taxon>Pseudomonadota</taxon>
        <taxon>Gammaproteobacteria</taxon>
        <taxon>Pseudomonadales</taxon>
        <taxon>Pseudomonadaceae</taxon>
        <taxon>Pseudomonas</taxon>
    </lineage>
</organism>
<protein>
    <submittedName>
        <fullName evidence="1">Uncharacterized protein</fullName>
    </submittedName>
</protein>
<dbReference type="RefSeq" id="WP_188867905.1">
    <property type="nucleotide sequence ID" value="NZ_BMNW01000011.1"/>
</dbReference>
<evidence type="ECO:0000313" key="2">
    <source>
        <dbReference type="Proteomes" id="UP000616499"/>
    </source>
</evidence>
<sequence>MLTTTKEAERRVAVAREEAKKDFISCLEAWHKRQSDHQATLEASFDLNDIKAWCVNVWDDYPEEGTTYAYVEMPSVPNCISLDVLLHLLTYGRSNCLINKAGVSLNLRFQDLSSVYPALIGNPTGEYSLFKRWEITIVGASYEALDQVVYGMKQAPMYLGKPFDVISES</sequence>
<gene>
    <name evidence="1" type="ORF">GCM10009425_40020</name>
</gene>
<name>A0ABQ2H138_9PSED</name>
<reference evidence="2" key="1">
    <citation type="journal article" date="2019" name="Int. J. Syst. Evol. Microbiol.">
        <title>The Global Catalogue of Microorganisms (GCM) 10K type strain sequencing project: providing services to taxonomists for standard genome sequencing and annotation.</title>
        <authorList>
            <consortium name="The Broad Institute Genomics Platform"/>
            <consortium name="The Broad Institute Genome Sequencing Center for Infectious Disease"/>
            <person name="Wu L."/>
            <person name="Ma J."/>
        </authorList>
    </citation>
    <scope>NUCLEOTIDE SEQUENCE [LARGE SCALE GENOMIC DNA]</scope>
    <source>
        <strain evidence="2">JCM 13501</strain>
    </source>
</reference>
<keyword evidence="2" id="KW-1185">Reference proteome</keyword>
<comment type="caution">
    <text evidence="1">The sequence shown here is derived from an EMBL/GenBank/DDBJ whole genome shotgun (WGS) entry which is preliminary data.</text>
</comment>
<proteinExistence type="predicted"/>
<evidence type="ECO:0000313" key="1">
    <source>
        <dbReference type="EMBL" id="GGM25217.1"/>
    </source>
</evidence>